<dbReference type="AlphaFoldDB" id="A0A875RZH4"/>
<accession>A0A875RZH4</accession>
<dbReference type="Proteomes" id="UP000662931">
    <property type="component" value="Chromosome 1"/>
</dbReference>
<name>A0A875RZH4_EENNA</name>
<organism evidence="1 2">
    <name type="scientific">Eeniella nana</name>
    <name type="common">Yeast</name>
    <name type="synonym">Brettanomyces nanus</name>
    <dbReference type="NCBI Taxonomy" id="13502"/>
    <lineage>
        <taxon>Eukaryota</taxon>
        <taxon>Fungi</taxon>
        <taxon>Dikarya</taxon>
        <taxon>Ascomycota</taxon>
        <taxon>Saccharomycotina</taxon>
        <taxon>Pichiomycetes</taxon>
        <taxon>Pichiales</taxon>
        <taxon>Pichiaceae</taxon>
        <taxon>Brettanomyces</taxon>
    </lineage>
</organism>
<reference evidence="1" key="1">
    <citation type="submission" date="2020-10" db="EMBL/GenBank/DDBJ databases">
        <authorList>
            <person name="Roach M.J.R."/>
        </authorList>
    </citation>
    <scope>NUCLEOTIDE SEQUENCE</scope>
    <source>
        <strain evidence="1">CBS 1945</strain>
    </source>
</reference>
<evidence type="ECO:0000313" key="1">
    <source>
        <dbReference type="EMBL" id="QPG74566.1"/>
    </source>
</evidence>
<dbReference type="RefSeq" id="XP_038778131.1">
    <property type="nucleotide sequence ID" value="XM_038922203.1"/>
</dbReference>
<proteinExistence type="predicted"/>
<keyword evidence="2" id="KW-1185">Reference proteome</keyword>
<protein>
    <submittedName>
        <fullName evidence="1">Uncharacterized protein</fullName>
    </submittedName>
</protein>
<dbReference type="KEGG" id="bnn:FOA43_001897"/>
<dbReference type="GeneID" id="62195298"/>
<evidence type="ECO:0000313" key="2">
    <source>
        <dbReference type="Proteomes" id="UP000662931"/>
    </source>
</evidence>
<dbReference type="EMBL" id="CP064812">
    <property type="protein sequence ID" value="QPG74566.1"/>
    <property type="molecule type" value="Genomic_DNA"/>
</dbReference>
<gene>
    <name evidence="1" type="ORF">FOA43_001897</name>
</gene>
<sequence length="484" mass="55522">MIPVLRHSPNRKAVEPYIKRALERGRHSSHGIRVDDKKHEVVANSDKSGLGVLFLEAPFILLPEYEMLNLIELGKACAYCGTVLKVDDLGKLRDDKAHVRHRSKYSKMERFIKGLDCDRCSLRWCCQKCKDADFKHNLLHHLPDNKTGTHNFVDSASKKKDVFLYGNWTQLRSLILEDDLEICYYGIMAILQVYYDDKLMKPFESLTFCDDIELAESFLSSGNETVTKEALHKSYQLLCDCFKKLDLSYDRYLKYLTIYKLNNFGGCIYLITSTLGRVAENGNANCRIEYYDEQDCSATETVIDSFRVKPVSENSVELIKESFVEAENKTPIYVTDNRSNKKILKVLNVTRLKANEPLTIKDVDYSLPTDSEDEFAVLSLDLDNEEQRRMRMIQSRHRFSTSALLQPAKNSKMRTASFTSSGSSFGEGIIKYNRAQIREMLQQLTLEEGIQEESEADDNFMLEVPSTFGKGRKTVRFGHDATNL</sequence>
<dbReference type="OrthoDB" id="438641at2759"/>